<dbReference type="NCBIfam" id="NF006438">
    <property type="entry name" value="PRK08734.1"/>
    <property type="match status" value="1"/>
</dbReference>
<evidence type="ECO:0000256" key="3">
    <source>
        <dbReference type="ARBA" id="ARBA00022519"/>
    </source>
</evidence>
<name>A0A0A0MA81_9GAMM</name>
<dbReference type="GO" id="GO:0009247">
    <property type="term" value="P:glycolipid biosynthetic process"/>
    <property type="evidence" value="ECO:0007669"/>
    <property type="project" value="UniProtKB-ARBA"/>
</dbReference>
<keyword evidence="6 7" id="KW-0012">Acyltransferase</keyword>
<dbReference type="PANTHER" id="PTHR30606">
    <property type="entry name" value="LIPID A BIOSYNTHESIS LAUROYL ACYLTRANSFERASE"/>
    <property type="match status" value="1"/>
</dbReference>
<evidence type="ECO:0000256" key="6">
    <source>
        <dbReference type="ARBA" id="ARBA00023315"/>
    </source>
</evidence>
<gene>
    <name evidence="7" type="ORF">N791_05480</name>
</gene>
<dbReference type="GO" id="GO:0016746">
    <property type="term" value="F:acyltransferase activity"/>
    <property type="evidence" value="ECO:0007669"/>
    <property type="project" value="UniProtKB-KW"/>
</dbReference>
<evidence type="ECO:0000313" key="7">
    <source>
        <dbReference type="EMBL" id="KGO98061.1"/>
    </source>
</evidence>
<organism evidence="7 8">
    <name type="scientific">Lysobacter defluvii IMMIB APB-9 = DSM 18482</name>
    <dbReference type="NCBI Taxonomy" id="1385515"/>
    <lineage>
        <taxon>Bacteria</taxon>
        <taxon>Pseudomonadati</taxon>
        <taxon>Pseudomonadota</taxon>
        <taxon>Gammaproteobacteria</taxon>
        <taxon>Lysobacterales</taxon>
        <taxon>Lysobacteraceae</taxon>
        <taxon>Novilysobacter</taxon>
    </lineage>
</organism>
<dbReference type="EMBL" id="AVBH01000139">
    <property type="protein sequence ID" value="KGO98061.1"/>
    <property type="molecule type" value="Genomic_DNA"/>
</dbReference>
<evidence type="ECO:0000313" key="8">
    <source>
        <dbReference type="Proteomes" id="UP000030003"/>
    </source>
</evidence>
<keyword evidence="5" id="KW-0472">Membrane</keyword>
<dbReference type="CDD" id="cd07984">
    <property type="entry name" value="LPLAT_LABLAT-like"/>
    <property type="match status" value="1"/>
</dbReference>
<evidence type="ECO:0000256" key="5">
    <source>
        <dbReference type="ARBA" id="ARBA00023136"/>
    </source>
</evidence>
<sequence>MSRLAARLLYLCALLVGRLPWPWLWWLGDRIAARNLAANRRESRVTDCNLRLAFPGMDPGERAELKRAVMHTTARQAMETVAIWSRTRRGNLDSLIVEMHGTRYLDEAIAAGRGVVLAAPHFGNWELLNRWLAARTPLSILYAPPSSKVMEGFLQLVRADEDRVTQVRAETAGVRQLLRYLRDGGVVGILPDQQPRGGEGEFAPFFGVPALTMTLFGKLAARTGAAVLLAWCERLPGHGPGGRPRFALHLEPADPAVADPDPARAVAALNAEVERVARRDPVQYQWTYKRYSLQPSGRGEDNPYWPECYR</sequence>
<dbReference type="Proteomes" id="UP000030003">
    <property type="component" value="Unassembled WGS sequence"/>
</dbReference>
<evidence type="ECO:0000256" key="2">
    <source>
        <dbReference type="ARBA" id="ARBA00022475"/>
    </source>
</evidence>
<dbReference type="OrthoDB" id="9803456at2"/>
<evidence type="ECO:0000256" key="1">
    <source>
        <dbReference type="ARBA" id="ARBA00004533"/>
    </source>
</evidence>
<dbReference type="Pfam" id="PF03279">
    <property type="entry name" value="Lip_A_acyltrans"/>
    <property type="match status" value="1"/>
</dbReference>
<evidence type="ECO:0000256" key="4">
    <source>
        <dbReference type="ARBA" id="ARBA00022679"/>
    </source>
</evidence>
<dbReference type="PIRSF" id="PIRSF026649">
    <property type="entry name" value="MsbB"/>
    <property type="match status" value="1"/>
</dbReference>
<dbReference type="PANTHER" id="PTHR30606:SF10">
    <property type="entry name" value="PHOSPHATIDYLINOSITOL MANNOSIDE ACYLTRANSFERASE"/>
    <property type="match status" value="1"/>
</dbReference>
<keyword evidence="3" id="KW-0997">Cell inner membrane</keyword>
<keyword evidence="8" id="KW-1185">Reference proteome</keyword>
<protein>
    <submittedName>
        <fullName evidence="7">Lipid A biosynthesis lauroyl acyltransferase</fullName>
    </submittedName>
</protein>
<comment type="caution">
    <text evidence="7">The sequence shown here is derived from an EMBL/GenBank/DDBJ whole genome shotgun (WGS) entry which is preliminary data.</text>
</comment>
<dbReference type="GO" id="GO:0005886">
    <property type="term" value="C:plasma membrane"/>
    <property type="evidence" value="ECO:0007669"/>
    <property type="project" value="UniProtKB-SubCell"/>
</dbReference>
<keyword evidence="2" id="KW-1003">Cell membrane</keyword>
<dbReference type="AlphaFoldDB" id="A0A0A0MA81"/>
<reference evidence="7 8" key="1">
    <citation type="submission" date="2013-08" db="EMBL/GenBank/DDBJ databases">
        <title>Genomic analysis of Lysobacter defluvii.</title>
        <authorList>
            <person name="Wang Q."/>
            <person name="Wang G."/>
        </authorList>
    </citation>
    <scope>NUCLEOTIDE SEQUENCE [LARGE SCALE GENOMIC DNA]</scope>
    <source>
        <strain evidence="7 8">IMMIB APB-9</strain>
    </source>
</reference>
<dbReference type="STRING" id="1385515.GCA_000423325_01408"/>
<proteinExistence type="predicted"/>
<accession>A0A0A0MA81</accession>
<dbReference type="InterPro" id="IPR004960">
    <property type="entry name" value="LipA_acyltrans"/>
</dbReference>
<dbReference type="eggNOG" id="COG1560">
    <property type="taxonomic scope" value="Bacteria"/>
</dbReference>
<comment type="subcellular location">
    <subcellularLocation>
        <location evidence="1">Cell inner membrane</location>
    </subcellularLocation>
</comment>
<keyword evidence="4 7" id="KW-0808">Transferase</keyword>